<reference evidence="1" key="1">
    <citation type="journal article" date="2020" name="Stud. Mycol.">
        <title>101 Dothideomycetes genomes: a test case for predicting lifestyles and emergence of pathogens.</title>
        <authorList>
            <person name="Haridas S."/>
            <person name="Albert R."/>
            <person name="Binder M."/>
            <person name="Bloem J."/>
            <person name="Labutti K."/>
            <person name="Salamov A."/>
            <person name="Andreopoulos B."/>
            <person name="Baker S."/>
            <person name="Barry K."/>
            <person name="Bills G."/>
            <person name="Bluhm B."/>
            <person name="Cannon C."/>
            <person name="Castanera R."/>
            <person name="Culley D."/>
            <person name="Daum C."/>
            <person name="Ezra D."/>
            <person name="Gonzalez J."/>
            <person name="Henrissat B."/>
            <person name="Kuo A."/>
            <person name="Liang C."/>
            <person name="Lipzen A."/>
            <person name="Lutzoni F."/>
            <person name="Magnuson J."/>
            <person name="Mondo S."/>
            <person name="Nolan M."/>
            <person name="Ohm R."/>
            <person name="Pangilinan J."/>
            <person name="Park H.-J."/>
            <person name="Ramirez L."/>
            <person name="Alfaro M."/>
            <person name="Sun H."/>
            <person name="Tritt A."/>
            <person name="Yoshinaga Y."/>
            <person name="Zwiers L.-H."/>
            <person name="Turgeon B."/>
            <person name="Goodwin S."/>
            <person name="Spatafora J."/>
            <person name="Crous P."/>
            <person name="Grigoriev I."/>
        </authorList>
    </citation>
    <scope>NUCLEOTIDE SEQUENCE</scope>
    <source>
        <strain evidence="1">CBS 122367</strain>
    </source>
</reference>
<dbReference type="AlphaFoldDB" id="A0A6G1J0K9"/>
<organism evidence="1 2">
    <name type="scientific">Lentithecium fluviatile CBS 122367</name>
    <dbReference type="NCBI Taxonomy" id="1168545"/>
    <lineage>
        <taxon>Eukaryota</taxon>
        <taxon>Fungi</taxon>
        <taxon>Dikarya</taxon>
        <taxon>Ascomycota</taxon>
        <taxon>Pezizomycotina</taxon>
        <taxon>Dothideomycetes</taxon>
        <taxon>Pleosporomycetidae</taxon>
        <taxon>Pleosporales</taxon>
        <taxon>Massarineae</taxon>
        <taxon>Lentitheciaceae</taxon>
        <taxon>Lentithecium</taxon>
    </lineage>
</organism>
<dbReference type="Proteomes" id="UP000799291">
    <property type="component" value="Unassembled WGS sequence"/>
</dbReference>
<name>A0A6G1J0K9_9PLEO</name>
<evidence type="ECO:0000313" key="2">
    <source>
        <dbReference type="Proteomes" id="UP000799291"/>
    </source>
</evidence>
<evidence type="ECO:0000313" key="1">
    <source>
        <dbReference type="EMBL" id="KAF2683679.1"/>
    </source>
</evidence>
<protein>
    <submittedName>
        <fullName evidence="1">Uncharacterized protein</fullName>
    </submittedName>
</protein>
<keyword evidence="2" id="KW-1185">Reference proteome</keyword>
<dbReference type="EMBL" id="MU005583">
    <property type="protein sequence ID" value="KAF2683679.1"/>
    <property type="molecule type" value="Genomic_DNA"/>
</dbReference>
<proteinExistence type="predicted"/>
<accession>A0A6G1J0K9</accession>
<gene>
    <name evidence="1" type="ORF">K458DRAFT_40995</name>
</gene>
<sequence>MLQVVRHSPYHAVVRRLWHCELGMSDAGLLGCGLMEMFRGRYSEQARYTIMPRETARSGENWVCEQLSSELYRPSSADWRRSLRESQVFPAHLSAFVSALKYLTDSLPTHGEFSAGCSSFHVPSILHVLFSSSCRTRFSWVASLRITDAH</sequence>